<dbReference type="AlphaFoldDB" id="M8AKU1"/>
<name>M8AKU1_TRIUA</name>
<evidence type="ECO:0000256" key="2">
    <source>
        <dbReference type="ARBA" id="ARBA00022448"/>
    </source>
</evidence>
<protein>
    <submittedName>
        <fullName evidence="5">V-type proton ATPase subunit E</fullName>
    </submittedName>
</protein>
<reference evidence="5" key="1">
    <citation type="journal article" date="2013" name="Nature">
        <title>Draft genome of the wheat A-genome progenitor Triticum urartu.</title>
        <authorList>
            <person name="Ling H.Q."/>
            <person name="Zhao S."/>
            <person name="Liu D."/>
            <person name="Wang J."/>
            <person name="Sun H."/>
            <person name="Zhang C."/>
            <person name="Fan H."/>
            <person name="Li D."/>
            <person name="Dong L."/>
            <person name="Tao Y."/>
            <person name="Gao C."/>
            <person name="Wu H."/>
            <person name="Li Y."/>
            <person name="Cui Y."/>
            <person name="Guo X."/>
            <person name="Zheng S."/>
            <person name="Wang B."/>
            <person name="Yu K."/>
            <person name="Liang Q."/>
            <person name="Yang W."/>
            <person name="Lou X."/>
            <person name="Chen J."/>
            <person name="Feng M."/>
            <person name="Jian J."/>
            <person name="Zhang X."/>
            <person name="Luo G."/>
            <person name="Jiang Y."/>
            <person name="Liu J."/>
            <person name="Wang Z."/>
            <person name="Sha Y."/>
            <person name="Zhang B."/>
            <person name="Wu H."/>
            <person name="Tang D."/>
            <person name="Shen Q."/>
            <person name="Xue P."/>
            <person name="Zou S."/>
            <person name="Wang X."/>
            <person name="Liu X."/>
            <person name="Wang F."/>
            <person name="Yang Y."/>
            <person name="An X."/>
            <person name="Dong Z."/>
            <person name="Zhang K."/>
            <person name="Zhang X."/>
            <person name="Luo M.C."/>
            <person name="Dvorak J."/>
            <person name="Tong Y."/>
            <person name="Wang J."/>
            <person name="Yang H."/>
            <person name="Li Z."/>
            <person name="Wang D."/>
            <person name="Zhang A."/>
            <person name="Wang J."/>
        </authorList>
    </citation>
    <scope>NUCLEOTIDE SEQUENCE</scope>
</reference>
<proteinExistence type="inferred from homology"/>
<evidence type="ECO:0000256" key="3">
    <source>
        <dbReference type="ARBA" id="ARBA00023065"/>
    </source>
</evidence>
<evidence type="ECO:0000256" key="1">
    <source>
        <dbReference type="ARBA" id="ARBA00005901"/>
    </source>
</evidence>
<dbReference type="SUPFAM" id="SSF160527">
    <property type="entry name" value="V-type ATPase subunit E-like"/>
    <property type="match status" value="1"/>
</dbReference>
<dbReference type="PANTHER" id="PTHR21556:SF2">
    <property type="entry name" value="TRESLIN"/>
    <property type="match status" value="1"/>
</dbReference>
<dbReference type="GO" id="GO:0010212">
    <property type="term" value="P:response to ionizing radiation"/>
    <property type="evidence" value="ECO:0007669"/>
    <property type="project" value="InterPro"/>
</dbReference>
<evidence type="ECO:0000313" key="5">
    <source>
        <dbReference type="EMBL" id="EMS61439.1"/>
    </source>
</evidence>
<feature type="compositionally biased region" description="Low complexity" evidence="4">
    <location>
        <begin position="778"/>
        <end position="791"/>
    </location>
</feature>
<feature type="region of interest" description="Disordered" evidence="4">
    <location>
        <begin position="761"/>
        <end position="822"/>
    </location>
</feature>
<dbReference type="GO" id="GO:0003682">
    <property type="term" value="F:chromatin binding"/>
    <property type="evidence" value="ECO:0007669"/>
    <property type="project" value="TreeGrafter"/>
</dbReference>
<keyword evidence="2" id="KW-0813">Transport</keyword>
<dbReference type="Pfam" id="PF01991">
    <property type="entry name" value="vATP-synt_E"/>
    <property type="match status" value="1"/>
</dbReference>
<dbReference type="PANTHER" id="PTHR21556">
    <property type="entry name" value="TRESLIN"/>
    <property type="match status" value="1"/>
</dbReference>
<sequence length="916" mass="101682">MDEGNVAQQLKQMTDFIRLEAVEKAFEIEAAAAEMTGLFRISAAIGEIRVAEGWICCIAAGVAHWSGLGRGSGSGVIVGEFQIEKLQLVEAEKKKIRQDYEKKEKQVDIKKKIEYSMQLNASRIEVLQAQDDLVKSMMDSARKELLYQSRDHQSYKKLLRILIVQLPDQSLLHLKESAVILRCRKEDLELVESSWNLRGMSMRKRKMYIRLKSCSGGVVMASQDGKIVFENTLDARLEVVFRKKLPEIRQSLIGQEFGEATGSEKRFRGVFEPVRDRLQSRGIQVCWVAVGSTGEGIRRAVTDLGWRFTTADAVTLGSAVAPPGLVWGGVGFGCGGGGRRGEVVLEIADVKGKPLVCKGCEVEIVSSTPWQVGRHGVSRIHVKAVCEVGNCEQLMGRDGEVVVVRGLPQDRSKGDGEGAVDREFFPHRLLELVLADEGNCLRAGMPIWQLILVFLHRKNYCAMVSISDGEEKSVDGLLVPFSMNYALLHVDKNGTDLEQVVAKSPETLDSSMPDPPKELSARKKRIRMVSKLLEAASWSTFCDVLLKHADGSMPVVELEDLYFSRYGTASKKLRFLKCWLKQVKLSSLGTSSSLHTGETRPSSKDEGEAKLQVSEEDGAPHSVDEADCNKVDKPVDDADCNKVEQQVDEETSAFSSMEDLEAFLGSIPQKIEQGLCSEDADLGNLAERLVGLSVDALMIKNGKITFIDINLQGDSFQSDSIVKFAEKTIKSRYMDSMEDVIKKIYTEMEFDLFDEDDLPCSDSLPSSSNQDEGKGNKSRSSQRNCASSSSAPTLHTRSRHQDRHEEQLARASERRNRERRLSSFTSWVPDLRRVWALKHPGKEPPLAVAVPRSRQHLKRRKRRAACTDMVCETPMTAAKKQQPEQAGSGSDEMMSIGSVSKTLFDDDTEVSSSSSV</sequence>
<dbReference type="GO" id="GO:0046961">
    <property type="term" value="F:proton-transporting ATPase activity, rotational mechanism"/>
    <property type="evidence" value="ECO:0007669"/>
    <property type="project" value="InterPro"/>
</dbReference>
<dbReference type="GO" id="GO:0030174">
    <property type="term" value="P:regulation of DNA-templated DNA replication initiation"/>
    <property type="evidence" value="ECO:0007669"/>
    <property type="project" value="TreeGrafter"/>
</dbReference>
<dbReference type="Gene3D" id="6.10.250.1620">
    <property type="match status" value="2"/>
</dbReference>
<feature type="region of interest" description="Disordered" evidence="4">
    <location>
        <begin position="590"/>
        <end position="630"/>
    </location>
</feature>
<dbReference type="GO" id="GO:0033314">
    <property type="term" value="P:mitotic DNA replication checkpoint signaling"/>
    <property type="evidence" value="ECO:0007669"/>
    <property type="project" value="InterPro"/>
</dbReference>
<dbReference type="InterPro" id="IPR026153">
    <property type="entry name" value="Treslin"/>
</dbReference>
<feature type="compositionally biased region" description="Low complexity" evidence="4">
    <location>
        <begin position="761"/>
        <end position="770"/>
    </location>
</feature>
<feature type="compositionally biased region" description="Basic and acidic residues" evidence="4">
    <location>
        <begin position="618"/>
        <end position="630"/>
    </location>
</feature>
<dbReference type="EMBL" id="KD096030">
    <property type="protein sequence ID" value="EMS61439.1"/>
    <property type="molecule type" value="Genomic_DNA"/>
</dbReference>
<accession>M8AKU1</accession>
<dbReference type="InterPro" id="IPR002842">
    <property type="entry name" value="ATPase_V1_Esu"/>
</dbReference>
<dbReference type="GO" id="GO:0033178">
    <property type="term" value="C:proton-transporting two-sector ATPase complex, catalytic domain"/>
    <property type="evidence" value="ECO:0007669"/>
    <property type="project" value="InterPro"/>
</dbReference>
<dbReference type="eggNOG" id="KOG1664">
    <property type="taxonomic scope" value="Eukaryota"/>
</dbReference>
<evidence type="ECO:0000256" key="4">
    <source>
        <dbReference type="SAM" id="MobiDB-lite"/>
    </source>
</evidence>
<dbReference type="InterPro" id="IPR038495">
    <property type="entry name" value="ATPase_E_C"/>
</dbReference>
<keyword evidence="3" id="KW-0406">Ion transport</keyword>
<comment type="similarity">
    <text evidence="1">Belongs to the V-ATPase E subunit family.</text>
</comment>
<feature type="region of interest" description="Disordered" evidence="4">
    <location>
        <begin position="875"/>
        <end position="916"/>
    </location>
</feature>
<feature type="compositionally biased region" description="Basic and acidic residues" evidence="4">
    <location>
        <begin position="802"/>
        <end position="821"/>
    </location>
</feature>
<dbReference type="STRING" id="4572.M8AKU1"/>
<dbReference type="OMA" id="CEVGNCE"/>
<organism evidence="5">
    <name type="scientific">Triticum urartu</name>
    <name type="common">Red wild einkorn</name>
    <name type="synonym">Crithodium urartu</name>
    <dbReference type="NCBI Taxonomy" id="4572"/>
    <lineage>
        <taxon>Eukaryota</taxon>
        <taxon>Viridiplantae</taxon>
        <taxon>Streptophyta</taxon>
        <taxon>Embryophyta</taxon>
        <taxon>Tracheophyta</taxon>
        <taxon>Spermatophyta</taxon>
        <taxon>Magnoliopsida</taxon>
        <taxon>Liliopsida</taxon>
        <taxon>Poales</taxon>
        <taxon>Poaceae</taxon>
        <taxon>BOP clade</taxon>
        <taxon>Pooideae</taxon>
        <taxon>Triticodae</taxon>
        <taxon>Triticeae</taxon>
        <taxon>Triticinae</taxon>
        <taxon>Triticum</taxon>
    </lineage>
</organism>
<gene>
    <name evidence="5" type="ORF">TRIUR3_23171</name>
</gene>
<feature type="compositionally biased region" description="Basic and acidic residues" evidence="4">
    <location>
        <begin position="597"/>
        <end position="609"/>
    </location>
</feature>
<dbReference type="GO" id="GO:0006260">
    <property type="term" value="P:DNA replication"/>
    <property type="evidence" value="ECO:0007669"/>
    <property type="project" value="InterPro"/>
</dbReference>
<dbReference type="Gene3D" id="3.30.2320.30">
    <property type="entry name" value="ATP synthase, E subunit, C-terminal"/>
    <property type="match status" value="1"/>
</dbReference>
<dbReference type="GO" id="GO:0005634">
    <property type="term" value="C:nucleus"/>
    <property type="evidence" value="ECO:0007669"/>
    <property type="project" value="InterPro"/>
</dbReference>
<dbReference type="GO" id="GO:0007095">
    <property type="term" value="P:mitotic G2 DNA damage checkpoint signaling"/>
    <property type="evidence" value="ECO:0007669"/>
    <property type="project" value="TreeGrafter"/>
</dbReference>